<dbReference type="RefSeq" id="WP_067874663.1">
    <property type="nucleotide sequence ID" value="NZ_CP013979.1"/>
</dbReference>
<gene>
    <name evidence="2" type="ORF">ATC03_06640</name>
</gene>
<dbReference type="OrthoDB" id="3579809at2"/>
<evidence type="ECO:0000313" key="3">
    <source>
        <dbReference type="Proteomes" id="UP000078437"/>
    </source>
</evidence>
<dbReference type="STRING" id="453304.ATC03_06640"/>
<dbReference type="AlphaFoldDB" id="A0A191WE25"/>
<dbReference type="Pfam" id="PF13384">
    <property type="entry name" value="HTH_23"/>
    <property type="match status" value="1"/>
</dbReference>
<feature type="compositionally biased region" description="Pro residues" evidence="1">
    <location>
        <begin position="1"/>
        <end position="18"/>
    </location>
</feature>
<name>A0A191WE25_9MICO</name>
<reference evidence="2 3" key="1">
    <citation type="journal article" date="2016" name="Int. J. Syst. Evol. Microbiol.">
        <title>Agromyces aureus sp. nov., isolated from the rhizosphere of Salix caprea L. grown in a heavy-metal-contaminated soil.</title>
        <authorList>
            <person name="Corretto E."/>
            <person name="Antonielli L."/>
            <person name="Sessitsch A."/>
            <person name="Compant S."/>
            <person name="Gorfer M."/>
            <person name="Kuffner M."/>
            <person name="Brader G."/>
        </authorList>
    </citation>
    <scope>NUCLEOTIDE SEQUENCE [LARGE SCALE GENOMIC DNA]</scope>
    <source>
        <strain evidence="2 3">AR33</strain>
    </source>
</reference>
<dbReference type="Gene3D" id="1.10.10.10">
    <property type="entry name" value="Winged helix-like DNA-binding domain superfamily/Winged helix DNA-binding domain"/>
    <property type="match status" value="1"/>
</dbReference>
<feature type="region of interest" description="Disordered" evidence="1">
    <location>
        <begin position="1"/>
        <end position="24"/>
    </location>
</feature>
<reference evidence="3" key="2">
    <citation type="submission" date="2016-01" db="EMBL/GenBank/DDBJ databases">
        <title>Complete genome sequence of Agromyces aureus AR33T and comparison with related organisms.</title>
        <authorList>
            <person name="Corretto E."/>
            <person name="Antonielli L."/>
            <person name="Sessitsch A."/>
            <person name="Brader G."/>
        </authorList>
    </citation>
    <scope>NUCLEOTIDE SEQUENCE [LARGE SCALE GENOMIC DNA]</scope>
    <source>
        <strain evidence="3">AR33</strain>
    </source>
</reference>
<dbReference type="EMBL" id="CP013979">
    <property type="protein sequence ID" value="ANJ26448.1"/>
    <property type="molecule type" value="Genomic_DNA"/>
</dbReference>
<evidence type="ECO:0000256" key="1">
    <source>
        <dbReference type="SAM" id="MobiDB-lite"/>
    </source>
</evidence>
<organism evidence="2 3">
    <name type="scientific">Agromyces aureus</name>
    <dbReference type="NCBI Taxonomy" id="453304"/>
    <lineage>
        <taxon>Bacteria</taxon>
        <taxon>Bacillati</taxon>
        <taxon>Actinomycetota</taxon>
        <taxon>Actinomycetes</taxon>
        <taxon>Micrococcales</taxon>
        <taxon>Microbacteriaceae</taxon>
        <taxon>Agromyces</taxon>
    </lineage>
</organism>
<dbReference type="KEGG" id="agy:ATC03_06640"/>
<accession>A0A191WE25</accession>
<keyword evidence="3" id="KW-1185">Reference proteome</keyword>
<protein>
    <recommendedName>
        <fullName evidence="4">RNA polymerase subunit sigma-70</fullName>
    </recommendedName>
</protein>
<proteinExistence type="predicted"/>
<dbReference type="InterPro" id="IPR036388">
    <property type="entry name" value="WH-like_DNA-bd_sf"/>
</dbReference>
<dbReference type="Proteomes" id="UP000078437">
    <property type="component" value="Chromosome"/>
</dbReference>
<sequence length="89" mass="9602">MAPPPPPPPPPSTTPSPDPTGAEATDLAAVVALRDLADRLEDAAVERAMRAGWSWTQVAEALGVTRQAVHKKHHRRLENAGLDLRRRNA</sequence>
<evidence type="ECO:0008006" key="4">
    <source>
        <dbReference type="Google" id="ProtNLM"/>
    </source>
</evidence>
<evidence type="ECO:0000313" key="2">
    <source>
        <dbReference type="EMBL" id="ANJ26448.1"/>
    </source>
</evidence>